<dbReference type="AlphaFoldDB" id="H3C7I1"/>
<evidence type="ECO:0000313" key="3">
    <source>
        <dbReference type="Ensembl" id="ENSTNIP00000004203.1"/>
    </source>
</evidence>
<dbReference type="InParanoid" id="H3C7I1"/>
<dbReference type="Ensembl" id="ENSTNIT00000004337.1">
    <property type="protein sequence ID" value="ENSTNIP00000004203.1"/>
    <property type="gene ID" value="ENSTNIG00000001830.1"/>
</dbReference>
<sequence>QRKVFRLVWLCCLLLTAAVERRQKLRYQRGFLFKQTSSVPGRLHLCAWSLRQGPQHPGQGSGQAGGSGQHAAHLPLPLLNTIPIKSWTGEPADRELQKLIPTLERLTAVEDIREVLKKRKDHFHRLLWED</sequence>
<proteinExistence type="predicted"/>
<dbReference type="Pfam" id="PF03031">
    <property type="entry name" value="NIF"/>
    <property type="match status" value="1"/>
</dbReference>
<dbReference type="InterPro" id="IPR023214">
    <property type="entry name" value="HAD_sf"/>
</dbReference>
<protein>
    <recommendedName>
        <fullName evidence="2">FCP1 homology domain-containing protein</fullName>
    </recommendedName>
</protein>
<reference evidence="4" key="1">
    <citation type="journal article" date="2004" name="Nature">
        <title>Genome duplication in the teleost fish Tetraodon nigroviridis reveals the early vertebrate proto-karyotype.</title>
        <authorList>
            <person name="Jaillon O."/>
            <person name="Aury J.-M."/>
            <person name="Brunet F."/>
            <person name="Petit J.-L."/>
            <person name="Stange-Thomann N."/>
            <person name="Mauceli E."/>
            <person name="Bouneau L."/>
            <person name="Fischer C."/>
            <person name="Ozouf-Costaz C."/>
            <person name="Bernot A."/>
            <person name="Nicaud S."/>
            <person name="Jaffe D."/>
            <person name="Fisher S."/>
            <person name="Lutfalla G."/>
            <person name="Dossat C."/>
            <person name="Segurens B."/>
            <person name="Dasilva C."/>
            <person name="Salanoubat M."/>
            <person name="Levy M."/>
            <person name="Boudet N."/>
            <person name="Castellano S."/>
            <person name="Anthouard V."/>
            <person name="Jubin C."/>
            <person name="Castelli V."/>
            <person name="Katinka M."/>
            <person name="Vacherie B."/>
            <person name="Biemont C."/>
            <person name="Skalli Z."/>
            <person name="Cattolico L."/>
            <person name="Poulain J."/>
            <person name="De Berardinis V."/>
            <person name="Cruaud C."/>
            <person name="Duprat S."/>
            <person name="Brottier P."/>
            <person name="Coutanceau J.-P."/>
            <person name="Gouzy J."/>
            <person name="Parra G."/>
            <person name="Lardier G."/>
            <person name="Chapple C."/>
            <person name="McKernan K.J."/>
            <person name="McEwan P."/>
            <person name="Bosak S."/>
            <person name="Kellis M."/>
            <person name="Volff J.-N."/>
            <person name="Guigo R."/>
            <person name="Zody M.C."/>
            <person name="Mesirov J."/>
            <person name="Lindblad-Toh K."/>
            <person name="Birren B."/>
            <person name="Nusbaum C."/>
            <person name="Kahn D."/>
            <person name="Robinson-Rechavi M."/>
            <person name="Laudet V."/>
            <person name="Schachter V."/>
            <person name="Quetier F."/>
            <person name="Saurin W."/>
            <person name="Scarpelli C."/>
            <person name="Wincker P."/>
            <person name="Lander E.S."/>
            <person name="Weissenbach J."/>
            <person name="Roest Crollius H."/>
        </authorList>
    </citation>
    <scope>NUCLEOTIDE SEQUENCE [LARGE SCALE GENOMIC DNA]</scope>
</reference>
<dbReference type="STRING" id="99883.ENSTNIP00000004203"/>
<evidence type="ECO:0000313" key="4">
    <source>
        <dbReference type="Proteomes" id="UP000007303"/>
    </source>
</evidence>
<feature type="chain" id="PRO_5003581064" description="FCP1 homology domain-containing protein" evidence="1">
    <location>
        <begin position="22"/>
        <end position="130"/>
    </location>
</feature>
<dbReference type="Gene3D" id="3.40.50.1000">
    <property type="entry name" value="HAD superfamily/HAD-like"/>
    <property type="match status" value="1"/>
</dbReference>
<keyword evidence="4" id="KW-1185">Reference proteome</keyword>
<dbReference type="InterPro" id="IPR004274">
    <property type="entry name" value="FCP1_dom"/>
</dbReference>
<reference evidence="3" key="3">
    <citation type="submission" date="2025-09" db="UniProtKB">
        <authorList>
            <consortium name="Ensembl"/>
        </authorList>
    </citation>
    <scope>IDENTIFICATION</scope>
</reference>
<dbReference type="Proteomes" id="UP000007303">
    <property type="component" value="Unassembled WGS sequence"/>
</dbReference>
<feature type="signal peptide" evidence="1">
    <location>
        <begin position="1"/>
        <end position="21"/>
    </location>
</feature>
<evidence type="ECO:0000259" key="2">
    <source>
        <dbReference type="Pfam" id="PF03031"/>
    </source>
</evidence>
<accession>H3C7I1</accession>
<name>H3C7I1_TETNG</name>
<reference evidence="3" key="2">
    <citation type="submission" date="2025-08" db="UniProtKB">
        <authorList>
            <consortium name="Ensembl"/>
        </authorList>
    </citation>
    <scope>IDENTIFICATION</scope>
</reference>
<organism evidence="3 4">
    <name type="scientific">Tetraodon nigroviridis</name>
    <name type="common">Spotted green pufferfish</name>
    <name type="synonym">Chelonodon nigroviridis</name>
    <dbReference type="NCBI Taxonomy" id="99883"/>
    <lineage>
        <taxon>Eukaryota</taxon>
        <taxon>Metazoa</taxon>
        <taxon>Chordata</taxon>
        <taxon>Craniata</taxon>
        <taxon>Vertebrata</taxon>
        <taxon>Euteleostomi</taxon>
        <taxon>Actinopterygii</taxon>
        <taxon>Neopterygii</taxon>
        <taxon>Teleostei</taxon>
        <taxon>Neoteleostei</taxon>
        <taxon>Acanthomorphata</taxon>
        <taxon>Eupercaria</taxon>
        <taxon>Tetraodontiformes</taxon>
        <taxon>Tetradontoidea</taxon>
        <taxon>Tetraodontidae</taxon>
        <taxon>Tetraodon</taxon>
    </lineage>
</organism>
<feature type="domain" description="FCP1 homology" evidence="2">
    <location>
        <begin position="80"/>
        <end position="113"/>
    </location>
</feature>
<dbReference type="HOGENOM" id="CLU_1943044_0_0_1"/>
<evidence type="ECO:0000256" key="1">
    <source>
        <dbReference type="SAM" id="SignalP"/>
    </source>
</evidence>
<keyword evidence="1" id="KW-0732">Signal</keyword>